<dbReference type="RefSeq" id="WP_119657329.1">
    <property type="nucleotide sequence ID" value="NZ_JBHUOI010000081.1"/>
</dbReference>
<proteinExistence type="predicted"/>
<accession>A0A418QMU5</accession>
<comment type="caution">
    <text evidence="1">The sequence shown here is derived from an EMBL/GenBank/DDBJ whole genome shotgun (WGS) entry which is preliminary data.</text>
</comment>
<name>A0A418QMU5_9BACT</name>
<evidence type="ECO:0000313" key="1">
    <source>
        <dbReference type="EMBL" id="RIY06464.1"/>
    </source>
</evidence>
<sequence>MKNLLSTALLVAAALPYFKENQELTKVFATADGNIFLPDALNRARLHAKDTGLEVQTIDRATATASTEVLEQVVIDTEANVLKNASKAAALVATHPAGPKEDVNKVPPIDAARDAQEAGTVEAVVSGKLEQVVADATAEAVVPVVVADVKPAAKPAAKKPSTKAAGK</sequence>
<dbReference type="EMBL" id="QYCN01000040">
    <property type="protein sequence ID" value="RIY06464.1"/>
    <property type="molecule type" value="Genomic_DNA"/>
</dbReference>
<gene>
    <name evidence="1" type="ORF">D0T11_18665</name>
</gene>
<dbReference type="Proteomes" id="UP000284250">
    <property type="component" value="Unassembled WGS sequence"/>
</dbReference>
<dbReference type="AlphaFoldDB" id="A0A418QMU5"/>
<evidence type="ECO:0000313" key="2">
    <source>
        <dbReference type="Proteomes" id="UP000284250"/>
    </source>
</evidence>
<keyword evidence="2" id="KW-1185">Reference proteome</keyword>
<organism evidence="1 2">
    <name type="scientific">Hymenobacter rubripertinctus</name>
    <dbReference type="NCBI Taxonomy" id="2029981"/>
    <lineage>
        <taxon>Bacteria</taxon>
        <taxon>Pseudomonadati</taxon>
        <taxon>Bacteroidota</taxon>
        <taxon>Cytophagia</taxon>
        <taxon>Cytophagales</taxon>
        <taxon>Hymenobacteraceae</taxon>
        <taxon>Hymenobacter</taxon>
    </lineage>
</organism>
<protein>
    <submittedName>
        <fullName evidence="1">Uncharacterized protein</fullName>
    </submittedName>
</protein>
<reference evidence="1 2" key="2">
    <citation type="submission" date="2019-01" db="EMBL/GenBank/DDBJ databases">
        <title>Hymenobacter humicola sp. nov., isolated from soils in Antarctica.</title>
        <authorList>
            <person name="Sedlacek I."/>
            <person name="Holochova P."/>
            <person name="Kralova S."/>
            <person name="Pantucek R."/>
            <person name="Stankova E."/>
            <person name="Vrbovska V."/>
            <person name="Kristofova L."/>
            <person name="Svec P."/>
            <person name="Busse H.-J."/>
        </authorList>
    </citation>
    <scope>NUCLEOTIDE SEQUENCE [LARGE SCALE GENOMIC DNA]</scope>
    <source>
        <strain evidence="1 2">CCM 8852</strain>
    </source>
</reference>
<dbReference type="OrthoDB" id="1450308at2"/>
<reference evidence="1 2" key="1">
    <citation type="submission" date="2018-09" db="EMBL/GenBank/DDBJ databases">
        <authorList>
            <person name="Zeman M."/>
            <person name="Pardy F."/>
        </authorList>
    </citation>
    <scope>NUCLEOTIDE SEQUENCE [LARGE SCALE GENOMIC DNA]</scope>
    <source>
        <strain evidence="1 2">CCM 8852</strain>
    </source>
</reference>